<dbReference type="InterPro" id="IPR013154">
    <property type="entry name" value="ADH-like_N"/>
</dbReference>
<dbReference type="EMBL" id="MNAD01000215">
    <property type="protein sequence ID" value="OJT14988.1"/>
    <property type="molecule type" value="Genomic_DNA"/>
</dbReference>
<dbReference type="STRING" id="154538.A0A1M2W554"/>
<dbReference type="InterPro" id="IPR011032">
    <property type="entry name" value="GroES-like_sf"/>
</dbReference>
<reference evidence="2 3" key="1">
    <citation type="submission" date="2016-10" db="EMBL/GenBank/DDBJ databases">
        <title>Genome sequence of the basidiomycete white-rot fungus Trametes pubescens.</title>
        <authorList>
            <person name="Makela M.R."/>
            <person name="Granchi Z."/>
            <person name="Peng M."/>
            <person name="De Vries R.P."/>
            <person name="Grigoriev I."/>
            <person name="Riley R."/>
            <person name="Hilden K."/>
        </authorList>
    </citation>
    <scope>NUCLEOTIDE SEQUENCE [LARGE SCALE GENOMIC DNA]</scope>
    <source>
        <strain evidence="2 3">FBCC735</strain>
    </source>
</reference>
<dbReference type="SMART" id="SM00829">
    <property type="entry name" value="PKS_ER"/>
    <property type="match status" value="1"/>
</dbReference>
<sequence>MATVQTQKALLLHAEGGKYSVGDAPVPRPGPKDVLVKVEAAALNPIDWKIAIPPFSGLIQEYPFITGTDGAGVVIEVGAEVTSLKEGDKIVFQGWFSNPLATLQQFCVVPAEITALIPDNISLDQAASVPLGLATVVLALYNQHPGYPKTLRYKPVWEEGGSTEFAGKPAFIIGGASSVGQYAIQIAKLAGFSPIIVTASLHNTELLTSLGATHIVDRSLEPDAILAKLPELTGGKPLEFVYDAISLPETMPLAYQALAPGGGLVITLSDVIPATLKDEGDRKQIAYVFGNVHAPENRTCGVELYKRLTEWLEKGIIKPNTVEVLPGGLAGAPEGLERLENNKVSGKKLIVRPQETA</sequence>
<feature type="domain" description="Enoyl reductase (ER)" evidence="1">
    <location>
        <begin position="16"/>
        <end position="350"/>
    </location>
</feature>
<gene>
    <name evidence="2" type="ORF">TRAPUB_8431</name>
</gene>
<dbReference type="InterPro" id="IPR047122">
    <property type="entry name" value="Trans-enoyl_RdTase-like"/>
</dbReference>
<accession>A0A1M2W554</accession>
<dbReference type="InterPro" id="IPR020843">
    <property type="entry name" value="ER"/>
</dbReference>
<protein>
    <submittedName>
        <fullName evidence="2">Zinc-type alcohol dehydrogenase-like protein C2E1P3.01</fullName>
    </submittedName>
</protein>
<dbReference type="Pfam" id="PF00107">
    <property type="entry name" value="ADH_zinc_N"/>
    <property type="match status" value="1"/>
</dbReference>
<dbReference type="InterPro" id="IPR036291">
    <property type="entry name" value="NAD(P)-bd_dom_sf"/>
</dbReference>
<organism evidence="2 3">
    <name type="scientific">Trametes pubescens</name>
    <name type="common">White-rot fungus</name>
    <dbReference type="NCBI Taxonomy" id="154538"/>
    <lineage>
        <taxon>Eukaryota</taxon>
        <taxon>Fungi</taxon>
        <taxon>Dikarya</taxon>
        <taxon>Basidiomycota</taxon>
        <taxon>Agaricomycotina</taxon>
        <taxon>Agaricomycetes</taxon>
        <taxon>Polyporales</taxon>
        <taxon>Polyporaceae</taxon>
        <taxon>Trametes</taxon>
    </lineage>
</organism>
<dbReference type="Gene3D" id="3.90.180.10">
    <property type="entry name" value="Medium-chain alcohol dehydrogenases, catalytic domain"/>
    <property type="match status" value="1"/>
</dbReference>
<dbReference type="PANTHER" id="PTHR45348">
    <property type="entry name" value="HYPOTHETICAL OXIDOREDUCTASE (EUROFUNG)"/>
    <property type="match status" value="1"/>
</dbReference>
<dbReference type="CDD" id="cd08249">
    <property type="entry name" value="enoyl_reductase_like"/>
    <property type="match status" value="1"/>
</dbReference>
<dbReference type="GO" id="GO:0016651">
    <property type="term" value="F:oxidoreductase activity, acting on NAD(P)H"/>
    <property type="evidence" value="ECO:0007669"/>
    <property type="project" value="InterPro"/>
</dbReference>
<dbReference type="PANTHER" id="PTHR45348:SF2">
    <property type="entry name" value="ZINC-TYPE ALCOHOL DEHYDROGENASE-LIKE PROTEIN C2E1P3.01"/>
    <property type="match status" value="1"/>
</dbReference>
<evidence type="ECO:0000313" key="2">
    <source>
        <dbReference type="EMBL" id="OJT14988.1"/>
    </source>
</evidence>
<keyword evidence="3" id="KW-1185">Reference proteome</keyword>
<dbReference type="OMA" id="MPLAYQA"/>
<dbReference type="OrthoDB" id="3233595at2759"/>
<dbReference type="Proteomes" id="UP000184267">
    <property type="component" value="Unassembled WGS sequence"/>
</dbReference>
<dbReference type="InterPro" id="IPR013149">
    <property type="entry name" value="ADH-like_C"/>
</dbReference>
<dbReference type="Pfam" id="PF08240">
    <property type="entry name" value="ADH_N"/>
    <property type="match status" value="1"/>
</dbReference>
<dbReference type="SUPFAM" id="SSF51735">
    <property type="entry name" value="NAD(P)-binding Rossmann-fold domains"/>
    <property type="match status" value="1"/>
</dbReference>
<dbReference type="SUPFAM" id="SSF50129">
    <property type="entry name" value="GroES-like"/>
    <property type="match status" value="1"/>
</dbReference>
<dbReference type="Gene3D" id="3.40.50.720">
    <property type="entry name" value="NAD(P)-binding Rossmann-like Domain"/>
    <property type="match status" value="1"/>
</dbReference>
<comment type="caution">
    <text evidence="2">The sequence shown here is derived from an EMBL/GenBank/DDBJ whole genome shotgun (WGS) entry which is preliminary data.</text>
</comment>
<evidence type="ECO:0000259" key="1">
    <source>
        <dbReference type="SMART" id="SM00829"/>
    </source>
</evidence>
<proteinExistence type="predicted"/>
<dbReference type="AlphaFoldDB" id="A0A1M2W554"/>
<evidence type="ECO:0000313" key="3">
    <source>
        <dbReference type="Proteomes" id="UP000184267"/>
    </source>
</evidence>
<name>A0A1M2W554_TRAPU</name>